<proteinExistence type="predicted"/>
<sequence length="40" mass="4550">MIEVEYFELPVANLMEQQHQRHPLRQGQAALAQTMALTVG</sequence>
<evidence type="ECO:0000313" key="2">
    <source>
        <dbReference type="Proteomes" id="UP000306324"/>
    </source>
</evidence>
<name>A0A5S4EML2_9PROT</name>
<evidence type="ECO:0000313" key="1">
    <source>
        <dbReference type="EMBL" id="TMQ76599.1"/>
    </source>
</evidence>
<reference evidence="1 2" key="1">
    <citation type="submission" date="2019-04" db="EMBL/GenBank/DDBJ databases">
        <title>A novel phosphate-accumulating bacterium identified in bioreactor for phosphate removal from wastewater.</title>
        <authorList>
            <person name="Kotlyarov R.Y."/>
            <person name="Beletsky A.V."/>
            <person name="Kallistova A.Y."/>
            <person name="Dorofeev A.G."/>
            <person name="Nikolaev Y.Y."/>
            <person name="Pimenov N.V."/>
            <person name="Ravin N.V."/>
            <person name="Mardanov A.V."/>
        </authorList>
    </citation>
    <scope>NUCLEOTIDE SEQUENCE [LARGE SCALE GENOMIC DNA]</scope>
    <source>
        <strain evidence="1 2">Bin19</strain>
    </source>
</reference>
<dbReference type="AlphaFoldDB" id="A0A5S4EML2"/>
<dbReference type="Proteomes" id="UP000306324">
    <property type="component" value="Unassembled WGS sequence"/>
</dbReference>
<keyword evidence="2" id="KW-1185">Reference proteome</keyword>
<protein>
    <submittedName>
        <fullName evidence="1">Uncharacterized protein</fullName>
    </submittedName>
</protein>
<dbReference type="EMBL" id="SWAD01000045">
    <property type="protein sequence ID" value="TMQ76599.1"/>
    <property type="molecule type" value="Genomic_DNA"/>
</dbReference>
<organism evidence="1 2">
    <name type="scientific">Candidatus Accumulibacter phosphatis</name>
    <dbReference type="NCBI Taxonomy" id="327160"/>
    <lineage>
        <taxon>Bacteria</taxon>
        <taxon>Pseudomonadati</taxon>
        <taxon>Pseudomonadota</taxon>
        <taxon>Betaproteobacteria</taxon>
        <taxon>Candidatus Accumulibacter</taxon>
    </lineage>
</organism>
<accession>A0A5S4EML2</accession>
<gene>
    <name evidence="1" type="ORF">ACCUM_4098</name>
</gene>
<comment type="caution">
    <text evidence="1">The sequence shown here is derived from an EMBL/GenBank/DDBJ whole genome shotgun (WGS) entry which is preliminary data.</text>
</comment>